<sequence>MLTLFALPRALGVSRALAADVSERQSDVVIIPFLRDDTQGAVTVTVECVDDPAVIGKHPSADGFPCCTAEVDFPGKGYRALFGWVQLVRSTDNSSTGAAFDMDPFYLFKDAPSPYAFFGINPTLFDAPSRTERCPLTWTAHSYLAWTPMDDTERRVLPLVGFSWGFDIDSVNRITLQQVQSLTPADWDAHVPYLSTSYSGWVFDQSKARQ</sequence>
<keyword evidence="2" id="KW-1185">Reference proteome</keyword>
<name>A0ABQ3EAQ3_9ACTN</name>
<evidence type="ECO:0000313" key="1">
    <source>
        <dbReference type="EMBL" id="GHB32066.1"/>
    </source>
</evidence>
<dbReference type="EMBL" id="BMVO01000043">
    <property type="protein sequence ID" value="GHB32066.1"/>
    <property type="molecule type" value="Genomic_DNA"/>
</dbReference>
<gene>
    <name evidence="1" type="ORF">GCM10010346_64250</name>
</gene>
<protein>
    <submittedName>
        <fullName evidence="1">Uncharacterized protein</fullName>
    </submittedName>
</protein>
<comment type="caution">
    <text evidence="1">The sequence shown here is derived from an EMBL/GenBank/DDBJ whole genome shotgun (WGS) entry which is preliminary data.</text>
</comment>
<evidence type="ECO:0000313" key="2">
    <source>
        <dbReference type="Proteomes" id="UP000599437"/>
    </source>
</evidence>
<reference evidence="2" key="1">
    <citation type="journal article" date="2019" name="Int. J. Syst. Evol. Microbiol.">
        <title>The Global Catalogue of Microorganisms (GCM) 10K type strain sequencing project: providing services to taxonomists for standard genome sequencing and annotation.</title>
        <authorList>
            <consortium name="The Broad Institute Genomics Platform"/>
            <consortium name="The Broad Institute Genome Sequencing Center for Infectious Disease"/>
            <person name="Wu L."/>
            <person name="Ma J."/>
        </authorList>
    </citation>
    <scope>NUCLEOTIDE SEQUENCE [LARGE SCALE GENOMIC DNA]</scope>
    <source>
        <strain evidence="2">JCM 4737</strain>
    </source>
</reference>
<dbReference type="Proteomes" id="UP000599437">
    <property type="component" value="Unassembled WGS sequence"/>
</dbReference>
<accession>A0ABQ3EAQ3</accession>
<proteinExistence type="predicted"/>
<organism evidence="1 2">
    <name type="scientific">Streptomyces chryseus</name>
    <dbReference type="NCBI Taxonomy" id="68186"/>
    <lineage>
        <taxon>Bacteria</taxon>
        <taxon>Bacillati</taxon>
        <taxon>Actinomycetota</taxon>
        <taxon>Actinomycetes</taxon>
        <taxon>Kitasatosporales</taxon>
        <taxon>Streptomycetaceae</taxon>
        <taxon>Streptomyces</taxon>
    </lineage>
</organism>